<dbReference type="PANTHER" id="PTHR47425">
    <property type="entry name" value="FARB-RELATED"/>
    <property type="match status" value="1"/>
</dbReference>
<protein>
    <recommendedName>
        <fullName evidence="2">Xylanolytic transcriptional activator regulatory domain-containing protein</fullName>
    </recommendedName>
</protein>
<dbReference type="Pfam" id="PF04082">
    <property type="entry name" value="Fungal_trans"/>
    <property type="match status" value="1"/>
</dbReference>
<dbReference type="GO" id="GO:0003677">
    <property type="term" value="F:DNA binding"/>
    <property type="evidence" value="ECO:0007669"/>
    <property type="project" value="InterPro"/>
</dbReference>
<keyword evidence="4" id="KW-1185">Reference proteome</keyword>
<keyword evidence="1" id="KW-0539">Nucleus</keyword>
<evidence type="ECO:0000313" key="4">
    <source>
        <dbReference type="Proteomes" id="UP001251528"/>
    </source>
</evidence>
<reference evidence="3" key="1">
    <citation type="submission" date="2023-06" db="EMBL/GenBank/DDBJ databases">
        <title>Conoideocrella luteorostrata (Hypocreales: Clavicipitaceae), a potential biocontrol fungus for elongate hemlock scale in United States Christmas tree production areas.</title>
        <authorList>
            <person name="Barrett H."/>
            <person name="Lovett B."/>
            <person name="Macias A.M."/>
            <person name="Stajich J.E."/>
            <person name="Kasson M.T."/>
        </authorList>
    </citation>
    <scope>NUCLEOTIDE SEQUENCE</scope>
    <source>
        <strain evidence="3">ARSEF 14590</strain>
    </source>
</reference>
<dbReference type="InterPro" id="IPR052761">
    <property type="entry name" value="Fungal_Detox/Toxin_TFs"/>
</dbReference>
<evidence type="ECO:0000256" key="1">
    <source>
        <dbReference type="ARBA" id="ARBA00023242"/>
    </source>
</evidence>
<dbReference type="GO" id="GO:0008270">
    <property type="term" value="F:zinc ion binding"/>
    <property type="evidence" value="ECO:0007669"/>
    <property type="project" value="InterPro"/>
</dbReference>
<gene>
    <name evidence="3" type="ORF">QQS21_002695</name>
</gene>
<dbReference type="InterPro" id="IPR007219">
    <property type="entry name" value="XnlR_reg_dom"/>
</dbReference>
<proteinExistence type="predicted"/>
<dbReference type="EMBL" id="JASWJB010000033">
    <property type="protein sequence ID" value="KAK2608706.1"/>
    <property type="molecule type" value="Genomic_DNA"/>
</dbReference>
<accession>A0AAJ0G2R2</accession>
<evidence type="ECO:0000259" key="2">
    <source>
        <dbReference type="Pfam" id="PF04082"/>
    </source>
</evidence>
<dbReference type="PANTHER" id="PTHR47425:SF2">
    <property type="entry name" value="FARB-RELATED"/>
    <property type="match status" value="1"/>
</dbReference>
<comment type="caution">
    <text evidence="3">The sequence shown here is derived from an EMBL/GenBank/DDBJ whole genome shotgun (WGS) entry which is preliminary data.</text>
</comment>
<dbReference type="Proteomes" id="UP001251528">
    <property type="component" value="Unassembled WGS sequence"/>
</dbReference>
<dbReference type="GO" id="GO:0006351">
    <property type="term" value="P:DNA-templated transcription"/>
    <property type="evidence" value="ECO:0007669"/>
    <property type="project" value="InterPro"/>
</dbReference>
<organism evidence="3 4">
    <name type="scientific">Conoideocrella luteorostrata</name>
    <dbReference type="NCBI Taxonomy" id="1105319"/>
    <lineage>
        <taxon>Eukaryota</taxon>
        <taxon>Fungi</taxon>
        <taxon>Dikarya</taxon>
        <taxon>Ascomycota</taxon>
        <taxon>Pezizomycotina</taxon>
        <taxon>Sordariomycetes</taxon>
        <taxon>Hypocreomycetidae</taxon>
        <taxon>Hypocreales</taxon>
        <taxon>Clavicipitaceae</taxon>
        <taxon>Conoideocrella</taxon>
    </lineage>
</organism>
<dbReference type="AlphaFoldDB" id="A0AAJ0G2R2"/>
<name>A0AAJ0G2R2_9HYPO</name>
<evidence type="ECO:0000313" key="3">
    <source>
        <dbReference type="EMBL" id="KAK2608706.1"/>
    </source>
</evidence>
<sequence>MIDEAEFWEIFESNEDDSSAKIPLMLFQAILFASVPYVKMPILLQCGFADKRTALHAFYNRAKLLFESKMEDRPRYLAQTAFLFSSYTTCADPQAANSWLSRAIELLLTAKDDFDDPDRRTNKGKEQPSWKRRLWLSIIIRDRIICLGLRRRPQVMRNELNLAGEPLQEDDLMNENRNSRVYNTSTKRTLARVFQEQCRLAVLLTDMVSMLFTSESLQDATISSTDLSTKFSTVSSTKKALSQWIALSMLPSILDDTTCRAVKRMVKTSFMYYHTACMGLAHYESMLLVKNASFAGPLYNHKLRDTGNTLRSSMIKLIEIMEYFSRDWECQRGHTISMLAFLEMPMIITAIDLKLSPSASETEIRRQRMEAMGKLFNACGQSYVLADTMGSCTNQLLRLAYDFTRRLFLHNDRQQSSMDPSSRGQSLVPSRARNWGDAFLRFPHAYLMISTSVDYYLRVGKLPSSDCLPEFVQRSTLPMGLTLAYELEPPWSAELIHSNAGSSNQALQNADSRDSNFLKLPSSLICPIENGNQEGDAYTYDQALTPMNAAVVASSEPHVAVPKRPRTNLDFFSFDSACEGRSQTRDLGRDSVSPDVLTCSLSNAPAELDENDLWSFILRAA</sequence>
<dbReference type="CDD" id="cd12148">
    <property type="entry name" value="fungal_TF_MHR"/>
    <property type="match status" value="1"/>
</dbReference>
<feature type="domain" description="Xylanolytic transcriptional activator regulatory" evidence="2">
    <location>
        <begin position="2"/>
        <end position="245"/>
    </location>
</feature>